<keyword evidence="1 4" id="KW-0349">Heme</keyword>
<sequence>MSFNHFRLATAAALIVLTGSLPAQAQPAAQLDGKALAFDRSKGNCLTCHEIKGGDSPGSIAPPLNDMKTRFPDRKELTAIIADETVRNPLTVMPPFGRNLILNEKEISAIVDFLYQL</sequence>
<keyword evidence="5" id="KW-0732">Signal</keyword>
<feature type="chain" id="PRO_5002844630" description="Cytochrome c domain-containing protein" evidence="5">
    <location>
        <begin position="26"/>
        <end position="117"/>
    </location>
</feature>
<keyword evidence="2 4" id="KW-0479">Metal-binding</keyword>
<keyword evidence="8" id="KW-1185">Reference proteome</keyword>
<dbReference type="GO" id="GO:0046872">
    <property type="term" value="F:metal ion binding"/>
    <property type="evidence" value="ECO:0007669"/>
    <property type="project" value="UniProtKB-KW"/>
</dbReference>
<dbReference type="HOGENOM" id="CLU_114042_1_0_5"/>
<dbReference type="InterPro" id="IPR036909">
    <property type="entry name" value="Cyt_c-like_dom_sf"/>
</dbReference>
<evidence type="ECO:0000256" key="3">
    <source>
        <dbReference type="ARBA" id="ARBA00023004"/>
    </source>
</evidence>
<dbReference type="NCBIfam" id="TIGR04485">
    <property type="entry name" value="thiosulf_SoxX"/>
    <property type="match status" value="1"/>
</dbReference>
<evidence type="ECO:0000313" key="8">
    <source>
        <dbReference type="Proteomes" id="UP000007730"/>
    </source>
</evidence>
<dbReference type="KEGG" id="ocg:OCA5_c27860"/>
<evidence type="ECO:0000256" key="1">
    <source>
        <dbReference type="ARBA" id="ARBA00022617"/>
    </source>
</evidence>
<dbReference type="PROSITE" id="PS51007">
    <property type="entry name" value="CYTC"/>
    <property type="match status" value="1"/>
</dbReference>
<dbReference type="Gene3D" id="1.10.760.10">
    <property type="entry name" value="Cytochrome c-like domain"/>
    <property type="match status" value="1"/>
</dbReference>
<feature type="signal peptide" evidence="5">
    <location>
        <begin position="1"/>
        <end position="25"/>
    </location>
</feature>
<evidence type="ECO:0000256" key="2">
    <source>
        <dbReference type="ARBA" id="ARBA00022723"/>
    </source>
</evidence>
<dbReference type="GO" id="GO:0009055">
    <property type="term" value="F:electron transfer activity"/>
    <property type="evidence" value="ECO:0007669"/>
    <property type="project" value="InterPro"/>
</dbReference>
<proteinExistence type="predicted"/>
<dbReference type="RefSeq" id="WP_012562345.1">
    <property type="nucleotide sequence ID" value="NC_011386.1"/>
</dbReference>
<reference evidence="7 8" key="1">
    <citation type="journal article" date="2011" name="J. Bacteriol.">
        <title>Complete genome sequences of the chemolithoautotrophic Oligotropha carboxidovorans strains OM4 and OM5.</title>
        <authorList>
            <person name="Volland S."/>
            <person name="Rachinger M."/>
            <person name="Strittmatter A."/>
            <person name="Daniel R."/>
            <person name="Gottschalk G."/>
            <person name="Meyer O."/>
        </authorList>
    </citation>
    <scope>NUCLEOTIDE SEQUENCE [LARGE SCALE GENOMIC DNA]</scope>
    <source>
        <strain evidence="8">ATCC 49405 / DSM 1227 / KCTC 32145 / OM5</strain>
    </source>
</reference>
<dbReference type="KEGG" id="oca:OCAR_5182"/>
<accession>B6JC99</accession>
<dbReference type="STRING" id="504832.OCA5_c27860"/>
<dbReference type="EMBL" id="CP002826">
    <property type="protein sequence ID" value="AEI07479.1"/>
    <property type="molecule type" value="Genomic_DNA"/>
</dbReference>
<dbReference type="eggNOG" id="COG2010">
    <property type="taxonomic scope" value="Bacteria"/>
</dbReference>
<dbReference type="InterPro" id="IPR030999">
    <property type="entry name" value="Thiosulf_SoxX"/>
</dbReference>
<dbReference type="PATRIC" id="fig|504832.7.peg.2941"/>
<evidence type="ECO:0000256" key="4">
    <source>
        <dbReference type="PROSITE-ProRule" id="PRU00433"/>
    </source>
</evidence>
<evidence type="ECO:0000259" key="6">
    <source>
        <dbReference type="PROSITE" id="PS51007"/>
    </source>
</evidence>
<name>B6JC99_AFIC5</name>
<dbReference type="Proteomes" id="UP000007730">
    <property type="component" value="Chromosome"/>
</dbReference>
<dbReference type="AlphaFoldDB" id="B6JC99"/>
<dbReference type="OrthoDB" id="9793634at2"/>
<feature type="domain" description="Cytochrome c" evidence="6">
    <location>
        <begin position="28"/>
        <end position="117"/>
    </location>
</feature>
<organism evidence="7 8">
    <name type="scientific">Afipia carboxidovorans (strain ATCC 49405 / DSM 1227 / KCTC 32145 / OM5)</name>
    <name type="common">Oligotropha carboxidovorans</name>
    <dbReference type="NCBI Taxonomy" id="504832"/>
    <lineage>
        <taxon>Bacteria</taxon>
        <taxon>Pseudomonadati</taxon>
        <taxon>Pseudomonadota</taxon>
        <taxon>Alphaproteobacteria</taxon>
        <taxon>Hyphomicrobiales</taxon>
        <taxon>Nitrobacteraceae</taxon>
        <taxon>Afipia</taxon>
    </lineage>
</organism>
<protein>
    <recommendedName>
        <fullName evidence="6">Cytochrome c domain-containing protein</fullName>
    </recommendedName>
</protein>
<dbReference type="SUPFAM" id="SSF46626">
    <property type="entry name" value="Cytochrome c"/>
    <property type="match status" value="1"/>
</dbReference>
<evidence type="ECO:0000256" key="5">
    <source>
        <dbReference type="SAM" id="SignalP"/>
    </source>
</evidence>
<dbReference type="Pfam" id="PF13442">
    <property type="entry name" value="Cytochrome_CBB3"/>
    <property type="match status" value="1"/>
</dbReference>
<gene>
    <name evidence="7" type="ordered locus">OCA5_c27860</name>
</gene>
<dbReference type="InterPro" id="IPR009056">
    <property type="entry name" value="Cyt_c-like_dom"/>
</dbReference>
<dbReference type="GO" id="GO:0020037">
    <property type="term" value="F:heme binding"/>
    <property type="evidence" value="ECO:0007669"/>
    <property type="project" value="InterPro"/>
</dbReference>
<keyword evidence="3 4" id="KW-0408">Iron</keyword>
<evidence type="ECO:0000313" key="7">
    <source>
        <dbReference type="EMBL" id="AEI07479.1"/>
    </source>
</evidence>